<dbReference type="RefSeq" id="WP_053430693.1">
    <property type="nucleotide sequence ID" value="NZ_CP040441.1"/>
</dbReference>
<dbReference type="AlphaFoldDB" id="A0A0M0KIX8"/>
<feature type="domain" description="Spore protein YkvP/CgeB glycosyl transferase-like" evidence="1">
    <location>
        <begin position="158"/>
        <end position="309"/>
    </location>
</feature>
<name>A0A0M0KIX8_ALKHA</name>
<dbReference type="Pfam" id="PF13524">
    <property type="entry name" value="Glyco_trans_1_2"/>
    <property type="match status" value="1"/>
</dbReference>
<proteinExistence type="predicted"/>
<accession>A0A0M0KIX8</accession>
<dbReference type="EMBL" id="LILD01000001">
    <property type="protein sequence ID" value="KOO38383.1"/>
    <property type="molecule type" value="Genomic_DNA"/>
</dbReference>
<dbReference type="InterPro" id="IPR055259">
    <property type="entry name" value="YkvP/CgeB_Glyco_trans-like"/>
</dbReference>
<reference evidence="2" key="1">
    <citation type="submission" date="2015-08" db="EMBL/GenBank/DDBJ databases">
        <title>Complete DNA Sequence of Pseudomonas syringae pv. actinidiae, the Causal Agent of Kiwifruit Canker Disease.</title>
        <authorList>
            <person name="Rikkerink E.H.A."/>
            <person name="Fineran P.C."/>
        </authorList>
    </citation>
    <scope>NUCLEOTIDE SEQUENCE</scope>
    <source>
        <strain evidence="2">DSM 13666</strain>
    </source>
</reference>
<dbReference type="PATRIC" id="fig|136160.3.peg.1398"/>
<sequence length="315" mass="37081">MLKLLYVPSGYSRIYSYLDQSIYEAFCANSQLEVQRFHHLPSLMELQQMCQTFKPSFIFTLLGYKWTTPLWTWCKRKGLPVVTWFTEDPYMIDRSLEVLPYTVKPFTIDQNALSFYKQQGHSNAYYLPLGTNETVYRPLPSAKKVDVTLVGHPYPDRVEMIRSLALSTSYRIRVVGPWPELPDHVSVINRWVPPDRVASYYNSSKLVLNTYRRKDEKGNHNSQQIENVSVNNRTFEIASCNVMQISEYKQDLYNHFSKDSIVSFQSLEELIKQIDYYLLHDKKREKKAQKAYEEALTRHTFHQRITTIINNLAHI</sequence>
<comment type="caution">
    <text evidence="2">The sequence shown here is derived from an EMBL/GenBank/DDBJ whole genome shotgun (WGS) entry which is preliminary data.</text>
</comment>
<organism evidence="2">
    <name type="scientific">Halalkalibacterium halodurans</name>
    <name type="common">Bacillus halodurans</name>
    <dbReference type="NCBI Taxonomy" id="86665"/>
    <lineage>
        <taxon>Bacteria</taxon>
        <taxon>Bacillati</taxon>
        <taxon>Bacillota</taxon>
        <taxon>Bacilli</taxon>
        <taxon>Bacillales</taxon>
        <taxon>Bacillaceae</taxon>
        <taxon>Halalkalibacterium (ex Joshi et al. 2022)</taxon>
    </lineage>
</organism>
<dbReference type="SUPFAM" id="SSF53756">
    <property type="entry name" value="UDP-Glycosyltransferase/glycogen phosphorylase"/>
    <property type="match status" value="1"/>
</dbReference>
<protein>
    <recommendedName>
        <fullName evidence="1">Spore protein YkvP/CgeB glycosyl transferase-like domain-containing protein</fullName>
    </recommendedName>
</protein>
<dbReference type="GeneID" id="87598368"/>
<evidence type="ECO:0000313" key="2">
    <source>
        <dbReference type="EMBL" id="KOO38383.1"/>
    </source>
</evidence>
<gene>
    <name evidence="2" type="ORF">AMD02_05510</name>
</gene>
<evidence type="ECO:0000259" key="1">
    <source>
        <dbReference type="Pfam" id="PF13524"/>
    </source>
</evidence>